<feature type="domain" description="Aminotransferase-like plant mobile" evidence="2">
    <location>
        <begin position="9"/>
        <end position="337"/>
    </location>
</feature>
<evidence type="ECO:0000259" key="2">
    <source>
        <dbReference type="Pfam" id="PF10536"/>
    </source>
</evidence>
<feature type="compositionally biased region" description="Low complexity" evidence="1">
    <location>
        <begin position="361"/>
        <end position="371"/>
    </location>
</feature>
<dbReference type="Proteomes" id="UP000087171">
    <property type="component" value="Chromosome Ca8"/>
</dbReference>
<evidence type="ECO:0000256" key="1">
    <source>
        <dbReference type="SAM" id="MobiDB-lite"/>
    </source>
</evidence>
<dbReference type="InterPro" id="IPR019557">
    <property type="entry name" value="AminoTfrase-like_pln_mobile"/>
</dbReference>
<dbReference type="AlphaFoldDB" id="A0A1S2Z105"/>
<dbReference type="eggNOG" id="ENOG502SHGI">
    <property type="taxonomic scope" value="Eukaryota"/>
</dbReference>
<dbReference type="RefSeq" id="XP_004513058.2">
    <property type="nucleotide sequence ID" value="XM_004513001.3"/>
</dbReference>
<dbReference type="PaxDb" id="3827-XP_004513058.1"/>
<evidence type="ECO:0000313" key="4">
    <source>
        <dbReference type="RefSeq" id="XP_004513058.2"/>
    </source>
</evidence>
<gene>
    <name evidence="4" type="primary">LOC101491518</name>
</gene>
<dbReference type="InterPro" id="IPR044824">
    <property type="entry name" value="MAIN-like"/>
</dbReference>
<dbReference type="Pfam" id="PF10536">
    <property type="entry name" value="PMD"/>
    <property type="match status" value="1"/>
</dbReference>
<reference evidence="3" key="1">
    <citation type="journal article" date="2013" name="Nat. Biotechnol.">
        <title>Draft genome sequence of chickpea (Cicer arietinum) provides a resource for trait improvement.</title>
        <authorList>
            <person name="Varshney R.K."/>
            <person name="Song C."/>
            <person name="Saxena R.K."/>
            <person name="Azam S."/>
            <person name="Yu S."/>
            <person name="Sharpe A.G."/>
            <person name="Cannon S."/>
            <person name="Baek J."/>
            <person name="Rosen B.D."/>
            <person name="Tar'an B."/>
            <person name="Millan T."/>
            <person name="Zhang X."/>
            <person name="Ramsay L.D."/>
            <person name="Iwata A."/>
            <person name="Wang Y."/>
            <person name="Nelson W."/>
            <person name="Farmer A.D."/>
            <person name="Gaur P.M."/>
            <person name="Soderlund C."/>
            <person name="Penmetsa R.V."/>
            <person name="Xu C."/>
            <person name="Bharti A.K."/>
            <person name="He W."/>
            <person name="Winter P."/>
            <person name="Zhao S."/>
            <person name="Hane J.K."/>
            <person name="Carrasquilla-Garcia N."/>
            <person name="Condie J.A."/>
            <person name="Upadhyaya H.D."/>
            <person name="Luo M.C."/>
            <person name="Thudi M."/>
            <person name="Gowda C.L."/>
            <person name="Singh N.P."/>
            <person name="Lichtenzveig J."/>
            <person name="Gali K.K."/>
            <person name="Rubio J."/>
            <person name="Nadarajan N."/>
            <person name="Dolezel J."/>
            <person name="Bansal K.C."/>
            <person name="Xu X."/>
            <person name="Edwards D."/>
            <person name="Zhang G."/>
            <person name="Kahl G."/>
            <person name="Gil J."/>
            <person name="Singh K.B."/>
            <person name="Datta S.K."/>
            <person name="Jackson S.A."/>
            <person name="Wang J."/>
            <person name="Cook D.R."/>
        </authorList>
    </citation>
    <scope>NUCLEOTIDE SEQUENCE [LARGE SCALE GENOMIC DNA]</scope>
    <source>
        <strain evidence="3">cv. CDC Frontier</strain>
    </source>
</reference>
<keyword evidence="3" id="KW-1185">Reference proteome</keyword>
<reference evidence="4" key="2">
    <citation type="submission" date="2025-08" db="UniProtKB">
        <authorList>
            <consortium name="RefSeq"/>
        </authorList>
    </citation>
    <scope>IDENTIFICATION</scope>
    <source>
        <tissue evidence="4">Etiolated seedlings</tissue>
    </source>
</reference>
<feature type="region of interest" description="Disordered" evidence="1">
    <location>
        <begin position="357"/>
        <end position="380"/>
    </location>
</feature>
<name>A0A1S2Z105_CICAR</name>
<dbReference type="PANTHER" id="PTHR46033">
    <property type="entry name" value="PROTEIN MAIN-LIKE 2"/>
    <property type="match status" value="1"/>
</dbReference>
<dbReference type="GO" id="GO:0010073">
    <property type="term" value="P:meristem maintenance"/>
    <property type="evidence" value="ECO:0007669"/>
    <property type="project" value="InterPro"/>
</dbReference>
<organism evidence="3 4">
    <name type="scientific">Cicer arietinum</name>
    <name type="common">Chickpea</name>
    <name type="synonym">Garbanzo</name>
    <dbReference type="NCBI Taxonomy" id="3827"/>
    <lineage>
        <taxon>Eukaryota</taxon>
        <taxon>Viridiplantae</taxon>
        <taxon>Streptophyta</taxon>
        <taxon>Embryophyta</taxon>
        <taxon>Tracheophyta</taxon>
        <taxon>Spermatophyta</taxon>
        <taxon>Magnoliopsida</taxon>
        <taxon>eudicotyledons</taxon>
        <taxon>Gunneridae</taxon>
        <taxon>Pentapetalae</taxon>
        <taxon>rosids</taxon>
        <taxon>fabids</taxon>
        <taxon>Fabales</taxon>
        <taxon>Fabaceae</taxon>
        <taxon>Papilionoideae</taxon>
        <taxon>50 kb inversion clade</taxon>
        <taxon>NPAAA clade</taxon>
        <taxon>Hologalegina</taxon>
        <taxon>IRL clade</taxon>
        <taxon>Cicereae</taxon>
        <taxon>Cicer</taxon>
    </lineage>
</organism>
<evidence type="ECO:0000313" key="3">
    <source>
        <dbReference type="Proteomes" id="UP000087171"/>
    </source>
</evidence>
<proteinExistence type="predicted"/>
<dbReference type="PANTHER" id="PTHR46033:SF8">
    <property type="entry name" value="PROTEIN MAINTENANCE OF MERISTEMS-LIKE"/>
    <property type="match status" value="1"/>
</dbReference>
<sequence length="414" mass="47318">MHLSSGYLTMADAGLISAFVERWHRETSSFHLPFGEMTITLDDVATLLHISPHGKFFDAPLNMNTNNAVRAAHEYLGATWEEACAEISYNKCAQYRLQWLRDLYSRLIQTNQFECAARTYLLHLVGCTIFADKTHTRVEAKYISLFIDLHCCRDYSWASAALVFLYDNLGDGAIHDTRQLGGYMSLLQCWIYEHFPRICKRGDRGAVPAHLPRACRWTAKHVVEGGLMAYRRRLDGLLLEDVVFTPYDDDRANHPFVSILMFSGYLRCGGVSVPYLPERCLRQFGRIQCIPRDVPPMPDNIDWVWQSTMRSSVETFRRLYPVATFPREVTADYYAWYISVSHPLILPPSIVAPSSPHTTVAAHAGPSSSAHAGRDRRDLRDRRAAELAHRALDMVRPFSEIHEILSELCRLYDD</sequence>
<dbReference type="OrthoDB" id="1846117at2759"/>
<accession>A0A1S2Z105</accession>
<protein>
    <submittedName>
        <fullName evidence="4">Protein MAIN-LIKE 1-like</fullName>
    </submittedName>
</protein>